<proteinExistence type="inferred from homology"/>
<accession>A0A1A2TNU1</accession>
<reference evidence="8 9" key="1">
    <citation type="submission" date="2016-06" db="EMBL/GenBank/DDBJ databases">
        <authorList>
            <person name="Kjaerup R.B."/>
            <person name="Dalgaard T.S."/>
            <person name="Juul-Madsen H.R."/>
        </authorList>
    </citation>
    <scope>NUCLEOTIDE SEQUENCE [LARGE SCALE GENOMIC DNA]</scope>
    <source>
        <strain evidence="8 9">E152</strain>
    </source>
</reference>
<dbReference type="InterPro" id="IPR036250">
    <property type="entry name" value="AcylCo_DH-like_C"/>
</dbReference>
<feature type="domain" description="Acyl-CoA dehydrogenase/oxidase C-terminal" evidence="6">
    <location>
        <begin position="227"/>
        <end position="364"/>
    </location>
</feature>
<dbReference type="OrthoDB" id="8677713at2"/>
<dbReference type="Pfam" id="PF02771">
    <property type="entry name" value="Acyl-CoA_dh_N"/>
    <property type="match status" value="1"/>
</dbReference>
<dbReference type="PANTHER" id="PTHR43884">
    <property type="entry name" value="ACYL-COA DEHYDROGENASE"/>
    <property type="match status" value="1"/>
</dbReference>
<dbReference type="Pfam" id="PF00441">
    <property type="entry name" value="Acyl-CoA_dh_1"/>
    <property type="match status" value="1"/>
</dbReference>
<keyword evidence="5" id="KW-0560">Oxidoreductase</keyword>
<comment type="cofactor">
    <cofactor evidence="1">
        <name>FAD</name>
        <dbReference type="ChEBI" id="CHEBI:57692"/>
    </cofactor>
</comment>
<dbReference type="RefSeq" id="WP_067908422.1">
    <property type="nucleotide sequence ID" value="NZ_LZJP01000089.1"/>
</dbReference>
<dbReference type="SUPFAM" id="SSF47203">
    <property type="entry name" value="Acyl-CoA dehydrogenase C-terminal domain-like"/>
    <property type="match status" value="1"/>
</dbReference>
<sequence>MDFELTDEQRGLVDSTRSLLATKFPVSRARELIDGERGFDAELWRHGAELGWPALAIAESDGGLGQQAIDLALVATELGRGLACTPFIPTVVAADALGRASYEHAPKLLHALAEGSLIATWAFAEFGQPWSVDANSTQARRHADGYLLHGAKVSAQDADTAEILLVDAILDDSPARFTVPTCAPGVEIRRQRTLDVTRSYCDVTFEEVPVAASALVLSGDAARHSIARTMQLNTVLMCAELVGIGQRLLAMTIDYVKDRIQFGRPVGQFQAVKHKCADMRMWVQASTAATYHAAMALDSEHPSADRSVSSAKAYVSDAVNRVAGNALQLHGGIGFTWEHDLHLYLRRARVNSMLCGDARHHREVLCQLVETA</sequence>
<dbReference type="CDD" id="cd00567">
    <property type="entry name" value="ACAD"/>
    <property type="match status" value="1"/>
</dbReference>
<protein>
    <submittedName>
        <fullName evidence="8">Acyl-CoA dehydrogenase</fullName>
    </submittedName>
</protein>
<evidence type="ECO:0000256" key="2">
    <source>
        <dbReference type="ARBA" id="ARBA00009347"/>
    </source>
</evidence>
<comment type="similarity">
    <text evidence="2">Belongs to the acyl-CoA dehydrogenase family.</text>
</comment>
<dbReference type="InterPro" id="IPR009100">
    <property type="entry name" value="AcylCoA_DH/oxidase_NM_dom_sf"/>
</dbReference>
<evidence type="ECO:0000313" key="8">
    <source>
        <dbReference type="EMBL" id="OBH78050.1"/>
    </source>
</evidence>
<dbReference type="EMBL" id="LZJU01000052">
    <property type="protein sequence ID" value="OBH78050.1"/>
    <property type="molecule type" value="Genomic_DNA"/>
</dbReference>
<dbReference type="Gene3D" id="1.10.540.10">
    <property type="entry name" value="Acyl-CoA dehydrogenase/oxidase, N-terminal domain"/>
    <property type="match status" value="1"/>
</dbReference>
<dbReference type="Gene3D" id="1.20.140.10">
    <property type="entry name" value="Butyryl-CoA Dehydrogenase, subunit A, domain 3"/>
    <property type="match status" value="1"/>
</dbReference>
<dbReference type="InterPro" id="IPR013786">
    <property type="entry name" value="AcylCoA_DH/ox_N"/>
</dbReference>
<keyword evidence="3" id="KW-0285">Flavoprotein</keyword>
<feature type="domain" description="Acyl-CoA dehydrogenase/oxidase N-terminal" evidence="7">
    <location>
        <begin position="6"/>
        <end position="96"/>
    </location>
</feature>
<evidence type="ECO:0000313" key="9">
    <source>
        <dbReference type="Proteomes" id="UP000092389"/>
    </source>
</evidence>
<dbReference type="AlphaFoldDB" id="A0A1A2TNU1"/>
<comment type="caution">
    <text evidence="8">The sequence shown here is derived from an EMBL/GenBank/DDBJ whole genome shotgun (WGS) entry which is preliminary data.</text>
</comment>
<organism evidence="8 9">
    <name type="scientific">Mycobacterium mantenii</name>
    <dbReference type="NCBI Taxonomy" id="560555"/>
    <lineage>
        <taxon>Bacteria</taxon>
        <taxon>Bacillati</taxon>
        <taxon>Actinomycetota</taxon>
        <taxon>Actinomycetes</taxon>
        <taxon>Mycobacteriales</taxon>
        <taxon>Mycobacteriaceae</taxon>
        <taxon>Mycobacterium</taxon>
        <taxon>Mycobacterium avium complex (MAC)</taxon>
    </lineage>
</organism>
<keyword evidence="4" id="KW-0274">FAD</keyword>
<dbReference type="GO" id="GO:0050660">
    <property type="term" value="F:flavin adenine dinucleotide binding"/>
    <property type="evidence" value="ECO:0007669"/>
    <property type="project" value="InterPro"/>
</dbReference>
<evidence type="ECO:0000259" key="7">
    <source>
        <dbReference type="Pfam" id="PF02771"/>
    </source>
</evidence>
<evidence type="ECO:0000256" key="3">
    <source>
        <dbReference type="ARBA" id="ARBA00022630"/>
    </source>
</evidence>
<evidence type="ECO:0000256" key="4">
    <source>
        <dbReference type="ARBA" id="ARBA00022827"/>
    </source>
</evidence>
<evidence type="ECO:0000256" key="5">
    <source>
        <dbReference type="ARBA" id="ARBA00023002"/>
    </source>
</evidence>
<name>A0A1A2TNU1_MYCNT</name>
<evidence type="ECO:0000256" key="1">
    <source>
        <dbReference type="ARBA" id="ARBA00001974"/>
    </source>
</evidence>
<dbReference type="InterPro" id="IPR037069">
    <property type="entry name" value="AcylCoA_DH/ox_N_sf"/>
</dbReference>
<gene>
    <name evidence="8" type="ORF">A5683_17515</name>
</gene>
<dbReference type="GO" id="GO:0003995">
    <property type="term" value="F:acyl-CoA dehydrogenase activity"/>
    <property type="evidence" value="ECO:0007669"/>
    <property type="project" value="TreeGrafter"/>
</dbReference>
<dbReference type="Proteomes" id="UP000092389">
    <property type="component" value="Unassembled WGS sequence"/>
</dbReference>
<dbReference type="PANTHER" id="PTHR43884:SF20">
    <property type="entry name" value="ACYL-COA DEHYDROGENASE FADE28"/>
    <property type="match status" value="1"/>
</dbReference>
<dbReference type="InterPro" id="IPR009075">
    <property type="entry name" value="AcylCo_DH/oxidase_C"/>
</dbReference>
<evidence type="ECO:0000259" key="6">
    <source>
        <dbReference type="Pfam" id="PF00441"/>
    </source>
</evidence>
<dbReference type="InterPro" id="IPR046373">
    <property type="entry name" value="Acyl-CoA_Oxase/DH_mid-dom_sf"/>
</dbReference>
<dbReference type="SUPFAM" id="SSF56645">
    <property type="entry name" value="Acyl-CoA dehydrogenase NM domain-like"/>
    <property type="match status" value="1"/>
</dbReference>
<dbReference type="Gene3D" id="2.40.110.10">
    <property type="entry name" value="Butyryl-CoA Dehydrogenase, subunit A, domain 2"/>
    <property type="match status" value="1"/>
</dbReference>